<dbReference type="Proteomes" id="UP000584642">
    <property type="component" value="Unassembled WGS sequence"/>
</dbReference>
<organism evidence="2 3">
    <name type="scientific">Azospirillum oleiclasticum</name>
    <dbReference type="NCBI Taxonomy" id="2735135"/>
    <lineage>
        <taxon>Bacteria</taxon>
        <taxon>Pseudomonadati</taxon>
        <taxon>Pseudomonadota</taxon>
        <taxon>Alphaproteobacteria</taxon>
        <taxon>Rhodospirillales</taxon>
        <taxon>Azospirillaceae</taxon>
        <taxon>Azospirillum</taxon>
    </lineage>
</organism>
<gene>
    <name evidence="2" type="ORF">HND93_15770</name>
</gene>
<dbReference type="EMBL" id="JABFDB010000011">
    <property type="protein sequence ID" value="NYZ21175.1"/>
    <property type="molecule type" value="Genomic_DNA"/>
</dbReference>
<dbReference type="Pfam" id="PF06082">
    <property type="entry name" value="YjbH"/>
    <property type="match status" value="1"/>
</dbReference>
<comment type="caution">
    <text evidence="2">The sequence shown here is derived from an EMBL/GenBank/DDBJ whole genome shotgun (WGS) entry which is preliminary data.</text>
</comment>
<name>A0ABX2TBK0_9PROT</name>
<keyword evidence="3" id="KW-1185">Reference proteome</keyword>
<proteinExistence type="predicted"/>
<reference evidence="2 3" key="1">
    <citation type="submission" date="2020-05" db="EMBL/GenBank/DDBJ databases">
        <title>Azospirillum oleiclasticum sp. nov, a nitrogen-fixing and heavy crude oil-emulsifying bacterium isolated from the crude oil of Yumen Oilfield.</title>
        <authorList>
            <person name="Wu D."/>
            <person name="Cai M."/>
            <person name="Zhang X."/>
        </authorList>
    </citation>
    <scope>NUCLEOTIDE SEQUENCE [LARGE SCALE GENOMIC DNA]</scope>
    <source>
        <strain evidence="2 3">ROY-1-1-2</strain>
    </source>
</reference>
<feature type="region of interest" description="Disordered" evidence="1">
    <location>
        <begin position="289"/>
        <end position="308"/>
    </location>
</feature>
<evidence type="ECO:0000313" key="3">
    <source>
        <dbReference type="Proteomes" id="UP000584642"/>
    </source>
</evidence>
<evidence type="ECO:0000313" key="2">
    <source>
        <dbReference type="EMBL" id="NYZ21175.1"/>
    </source>
</evidence>
<sequence>MHFRRQSGCCWTERNPLRVLIRFCVATFLLVLALPAAAGEAPLSDWGGTGLLQGPVARMLPDGSVAAGFTRLGDLQRHLFVTAQPLPWLELTFRQTAYPNYYGLFEPGLDVKLRLVKEGELWPEIAIGGRDVAGSGFVLPGTGRFAGEYVVATRRWWDVDLTVGLGWGRFAGRNAVPNPLGWLGGRYARDRDPADTTVRGPRAWFTGQDAALFGGVAWRTPLPGLTLKLEYSADSFRAERQEDPAFRAGIPVNAGLSWRPVEWLEIGAGFEQGRRTMLRVATRLTPRLLADDPVDTPPPAVGAPPASTAQAADAVTLGRMARAEGLPLTAVEAAGDRAVAWLALSGPDGGPLARTVGRTARLLADGAPSEADAVTVVTGARGLDGLAVTLDRDGVARAANARGSAEELWRTAAIAPAATAGPAPGRSWGLEPVLRSTIDLSLSERGMAPVSRAYTDASIRLEPLSGLVLGAGVRAEAGDTLAWLDGSAIPAERPVRSDLPLYAEAGAGIEHAWVSWLDSPAEGWHARLSAGHFEEMFGGVSAELLRKPLLSRWALGLDVNRVWKRPPGGILRVDDDNVVTTGHLSAYLDGEGEEGWSGALRLGRYLGGDWGGTVELSRRWEGGIRLAAHMTWTDGPRPGQSPYAGRLEHGVALVVPLHALARMGIDAAVGGSVRTLGRDAGQRLEAPLPLHDTLDPAGFGRLAGTWRRLME</sequence>
<accession>A0ABX2TBK0</accession>
<dbReference type="InterPro" id="IPR010344">
    <property type="entry name" value="YbjH"/>
</dbReference>
<evidence type="ECO:0000256" key="1">
    <source>
        <dbReference type="SAM" id="MobiDB-lite"/>
    </source>
</evidence>
<protein>
    <submittedName>
        <fullName evidence="2">YjbH domain-containing protein</fullName>
    </submittedName>
</protein>